<dbReference type="RefSeq" id="WP_208034699.1">
    <property type="nucleotide sequence ID" value="NZ_CP071839.1"/>
</dbReference>
<sequence length="220" mass="22865">MRIGILGTGSMARALGEQWERAGHTVLAGSRTRGDVRAAAEHGRDAVLLAVPHTAAVDLVTGLGDALRGRVLIDCTNAVGPGFALLTAGGPAAAERVAAAAPTARVVKAFNLCHESVWRLTPPVFAGRPLAVPLCGDDEEALTVVRRLVRDLGCVPLHAGGLDRAGLLEATAALLIRLWVGEGADAQAIAPPLEHSGVQGLSDNSRLPPFGRRRELSDRP</sequence>
<evidence type="ECO:0000256" key="1">
    <source>
        <dbReference type="ARBA" id="ARBA00023002"/>
    </source>
</evidence>
<organism evidence="4 5">
    <name type="scientific">Streptomyces cyanogenus</name>
    <dbReference type="NCBI Taxonomy" id="80860"/>
    <lineage>
        <taxon>Bacteria</taxon>
        <taxon>Bacillati</taxon>
        <taxon>Actinomycetota</taxon>
        <taxon>Actinomycetes</taxon>
        <taxon>Kitasatosporales</taxon>
        <taxon>Streptomycetaceae</taxon>
        <taxon>Streptomyces</taxon>
    </lineage>
</organism>
<evidence type="ECO:0000259" key="3">
    <source>
        <dbReference type="Pfam" id="PF03807"/>
    </source>
</evidence>
<dbReference type="Gene3D" id="3.40.50.720">
    <property type="entry name" value="NAD(P)-binding Rossmann-like Domain"/>
    <property type="match status" value="1"/>
</dbReference>
<dbReference type="InterPro" id="IPR036291">
    <property type="entry name" value="NAD(P)-bd_dom_sf"/>
</dbReference>
<feature type="domain" description="Pyrroline-5-carboxylate reductase catalytic N-terminal" evidence="3">
    <location>
        <begin position="2"/>
        <end position="42"/>
    </location>
</feature>
<evidence type="ECO:0000256" key="2">
    <source>
        <dbReference type="SAM" id="MobiDB-lite"/>
    </source>
</evidence>
<protein>
    <submittedName>
        <fullName evidence="4">NADP oxidoreductase coenzyme F420-dependent</fullName>
    </submittedName>
</protein>
<feature type="region of interest" description="Disordered" evidence="2">
    <location>
        <begin position="194"/>
        <end position="220"/>
    </location>
</feature>
<dbReference type="PANTHER" id="PTHR14239:SF10">
    <property type="entry name" value="REDUCTASE"/>
    <property type="match status" value="1"/>
</dbReference>
<accession>A0ABX7TXL6</accession>
<gene>
    <name evidence="4" type="ORF">S1361_28115</name>
</gene>
<dbReference type="SUPFAM" id="SSF51735">
    <property type="entry name" value="NAD(P)-binding Rossmann-fold domains"/>
    <property type="match status" value="1"/>
</dbReference>
<keyword evidence="5" id="KW-1185">Reference proteome</keyword>
<keyword evidence="1" id="KW-0560">Oxidoreductase</keyword>
<proteinExistence type="predicted"/>
<dbReference type="InterPro" id="IPR028939">
    <property type="entry name" value="P5C_Rdtase_cat_N"/>
</dbReference>
<reference evidence="4 5" key="1">
    <citation type="submission" date="2021-03" db="EMBL/GenBank/DDBJ databases">
        <title>Complete genome sequence of Streptomyces cyanogenus S136, producer of anticancer angucycline landomycin A.</title>
        <authorList>
            <person name="Hrab P."/>
            <person name="Ruckert C."/>
            <person name="Busche T."/>
            <person name="Ostash I."/>
            <person name="Kalinowski J."/>
            <person name="Fedorenko V."/>
            <person name="Yushchuk O."/>
            <person name="Ostash B."/>
        </authorList>
    </citation>
    <scope>NUCLEOTIDE SEQUENCE [LARGE SCALE GENOMIC DNA]</scope>
    <source>
        <strain evidence="4 5">S136</strain>
    </source>
</reference>
<dbReference type="EMBL" id="CP071839">
    <property type="protein sequence ID" value="QTE01227.1"/>
    <property type="molecule type" value="Genomic_DNA"/>
</dbReference>
<evidence type="ECO:0000313" key="4">
    <source>
        <dbReference type="EMBL" id="QTE01227.1"/>
    </source>
</evidence>
<dbReference type="PANTHER" id="PTHR14239">
    <property type="entry name" value="DUDULIN-RELATED"/>
    <property type="match status" value="1"/>
</dbReference>
<dbReference type="InterPro" id="IPR051267">
    <property type="entry name" value="STEAP_metalloreductase"/>
</dbReference>
<evidence type="ECO:0000313" key="5">
    <source>
        <dbReference type="Proteomes" id="UP000663908"/>
    </source>
</evidence>
<dbReference type="Pfam" id="PF03807">
    <property type="entry name" value="F420_oxidored"/>
    <property type="match status" value="1"/>
</dbReference>
<dbReference type="Proteomes" id="UP000663908">
    <property type="component" value="Chromosome"/>
</dbReference>
<name>A0ABX7TXL6_STRCY</name>